<dbReference type="AlphaFoldDB" id="A0A6M1T5C6"/>
<gene>
    <name evidence="2" type="ORF">G3570_15060</name>
</gene>
<comment type="caution">
    <text evidence="2">The sequence shown here is derived from an EMBL/GenBank/DDBJ whole genome shotgun (WGS) entry which is preliminary data.</text>
</comment>
<keyword evidence="3" id="KW-1185">Reference proteome</keyword>
<protein>
    <submittedName>
        <fullName evidence="2">Sulfotransferase family protein</fullName>
    </submittedName>
</protein>
<reference evidence="2 3" key="1">
    <citation type="submission" date="2020-02" db="EMBL/GenBank/DDBJ databases">
        <title>Balneolaceae bacterium YR4-1, complete genome.</title>
        <authorList>
            <person name="Li Y."/>
            <person name="Wu S."/>
        </authorList>
    </citation>
    <scope>NUCLEOTIDE SEQUENCE [LARGE SCALE GENOMIC DNA]</scope>
    <source>
        <strain evidence="2 3">YR4-1</strain>
    </source>
</reference>
<dbReference type="PANTHER" id="PTHR42743">
    <property type="entry name" value="AMINO-ACID AMINOTRANSFERASE"/>
    <property type="match status" value="1"/>
</dbReference>
<dbReference type="InterPro" id="IPR050571">
    <property type="entry name" value="Class-IV_PLP-Dep_Aminotrnsfr"/>
</dbReference>
<sequence>MSKRINLCSGPRNISTALMYSFAQREDTKVFDEPFYAFYLDKTGKEHPGREEVLKAQNHDPQKVLEELLSEAADKPVLFIKNMAHHMSLLDKNLLAGFAHIFLIRDPKEMLTSFIKTIPNPTLRDTAYKEQYEIFSYVKGELGPEPVVIDARELLLNPEPVLSEACKRVGIVFDPAMLSWGKGPIPEDGVWAKYWYDSVHQSTGFDPYKPKNEEVPDHLKGLLEECCFYYEKMFEYAIKAI</sequence>
<dbReference type="Gene3D" id="3.40.50.300">
    <property type="entry name" value="P-loop containing nucleotide triphosphate hydrolases"/>
    <property type="match status" value="1"/>
</dbReference>
<evidence type="ECO:0000313" key="2">
    <source>
        <dbReference type="EMBL" id="NGP77967.1"/>
    </source>
</evidence>
<evidence type="ECO:0000256" key="1">
    <source>
        <dbReference type="ARBA" id="ARBA00009320"/>
    </source>
</evidence>
<dbReference type="Pfam" id="PF19798">
    <property type="entry name" value="Sulfotransfer_5"/>
    <property type="match status" value="1"/>
</dbReference>
<comment type="similarity">
    <text evidence="1">Belongs to the class-IV pyridoxal-phosphate-dependent aminotransferase family.</text>
</comment>
<dbReference type="EMBL" id="JAALLT010000004">
    <property type="protein sequence ID" value="NGP77967.1"/>
    <property type="molecule type" value="Genomic_DNA"/>
</dbReference>
<proteinExistence type="inferred from homology"/>
<dbReference type="InterPro" id="IPR027417">
    <property type="entry name" value="P-loop_NTPase"/>
</dbReference>
<dbReference type="PANTHER" id="PTHR42743:SF11">
    <property type="entry name" value="AMINODEOXYCHORISMATE LYASE"/>
    <property type="match status" value="1"/>
</dbReference>
<dbReference type="SUPFAM" id="SSF52540">
    <property type="entry name" value="P-loop containing nucleoside triphosphate hydrolases"/>
    <property type="match status" value="1"/>
</dbReference>
<keyword evidence="2" id="KW-0808">Transferase</keyword>
<name>A0A6M1T5C6_9BACT</name>
<dbReference type="GO" id="GO:0019752">
    <property type="term" value="P:carboxylic acid metabolic process"/>
    <property type="evidence" value="ECO:0007669"/>
    <property type="project" value="TreeGrafter"/>
</dbReference>
<dbReference type="GO" id="GO:0016740">
    <property type="term" value="F:transferase activity"/>
    <property type="evidence" value="ECO:0007669"/>
    <property type="project" value="UniProtKB-KW"/>
</dbReference>
<accession>A0A6M1T5C6</accession>
<dbReference type="Proteomes" id="UP000473278">
    <property type="component" value="Unassembled WGS sequence"/>
</dbReference>
<organism evidence="2 3">
    <name type="scientific">Halalkalibaculum roseum</name>
    <dbReference type="NCBI Taxonomy" id="2709311"/>
    <lineage>
        <taxon>Bacteria</taxon>
        <taxon>Pseudomonadati</taxon>
        <taxon>Balneolota</taxon>
        <taxon>Balneolia</taxon>
        <taxon>Balneolales</taxon>
        <taxon>Balneolaceae</taxon>
        <taxon>Halalkalibaculum</taxon>
    </lineage>
</organism>
<evidence type="ECO:0000313" key="3">
    <source>
        <dbReference type="Proteomes" id="UP000473278"/>
    </source>
</evidence>